<geneLocation type="plasmid" evidence="1 2">
    <name>IRBL74_p</name>
</geneLocation>
<protein>
    <recommendedName>
        <fullName evidence="3">Antitoxin VapB</fullName>
    </recommendedName>
</protein>
<gene>
    <name evidence="1" type="ORF">BN877_p0647</name>
</gene>
<name>U4QIU0_9HYPH</name>
<accession>A0A1S9EP21</accession>
<dbReference type="RefSeq" id="WP_022557648.1">
    <property type="nucleotide sequence ID" value="NC_022536.1"/>
</dbReference>
<accession>U4QIU0</accession>
<dbReference type="Proteomes" id="UP000016944">
    <property type="component" value="Plasmid IRBL74_p"/>
</dbReference>
<dbReference type="KEGG" id="rir:BN877_p0647"/>
<reference evidence="1 2" key="1">
    <citation type="journal article" date="2013" name="Genome Announc.">
        <title>Complete Genome Sequence of the Sesbania Symbiont and Rice Growth-Promoting Endophyte Rhizobium sp. Strain IRBG74.</title>
        <authorList>
            <person name="Crook M.B."/>
            <person name="Mitra S."/>
            <person name="Ane J.M."/>
            <person name="Sadowsky M.J."/>
            <person name="Gyaneshwar P."/>
        </authorList>
    </citation>
    <scope>NUCLEOTIDE SEQUENCE [LARGE SCALE GENOMIC DNA]</scope>
    <source>
        <strain evidence="1 2">IRBG74</strain>
        <plasmid evidence="2">IRBL74_p</plasmid>
    </source>
</reference>
<keyword evidence="1" id="KW-0614">Plasmid</keyword>
<dbReference type="Pfam" id="PF07704">
    <property type="entry name" value="PSK_trans_fac"/>
    <property type="match status" value="1"/>
</dbReference>
<sequence length="83" mass="9175">MALFVRDEAVDGLATELHRALKTKTKADAVKIALANELERVRSAVPLRIRLSTLQAKARTEFPTPIAGVDMKNVMDALWEDGE</sequence>
<dbReference type="InterPro" id="IPR011660">
    <property type="entry name" value="VapB-like"/>
</dbReference>
<dbReference type="HOGENOM" id="CLU_176020_1_0_5"/>
<dbReference type="AlphaFoldDB" id="U4QIU0"/>
<dbReference type="EMBL" id="HG518324">
    <property type="protein sequence ID" value="CDI12361.1"/>
    <property type="molecule type" value="Genomic_DNA"/>
</dbReference>
<evidence type="ECO:0008006" key="3">
    <source>
        <dbReference type="Google" id="ProtNLM"/>
    </source>
</evidence>
<evidence type="ECO:0000313" key="2">
    <source>
        <dbReference type="Proteomes" id="UP000016944"/>
    </source>
</evidence>
<organism evidence="1 2">
    <name type="scientific">Agrobacterium pusense</name>
    <dbReference type="NCBI Taxonomy" id="648995"/>
    <lineage>
        <taxon>Bacteria</taxon>
        <taxon>Pseudomonadati</taxon>
        <taxon>Pseudomonadota</taxon>
        <taxon>Alphaproteobacteria</taxon>
        <taxon>Hyphomicrobiales</taxon>
        <taxon>Rhizobiaceae</taxon>
        <taxon>Rhizobium/Agrobacterium group</taxon>
        <taxon>Agrobacterium</taxon>
    </lineage>
</organism>
<proteinExistence type="predicted"/>
<dbReference type="GeneID" id="39478201"/>
<evidence type="ECO:0000313" key="1">
    <source>
        <dbReference type="EMBL" id="CDI12361.1"/>
    </source>
</evidence>